<organism evidence="1 2">
    <name type="scientific">Acinetobacter radioresistens</name>
    <dbReference type="NCBI Taxonomy" id="40216"/>
    <lineage>
        <taxon>Bacteria</taxon>
        <taxon>Pseudomonadati</taxon>
        <taxon>Pseudomonadota</taxon>
        <taxon>Gammaproteobacteria</taxon>
        <taxon>Moraxellales</taxon>
        <taxon>Moraxellaceae</taxon>
        <taxon>Acinetobacter</taxon>
    </lineage>
</organism>
<reference evidence="1 2" key="1">
    <citation type="submission" date="2019-06" db="EMBL/GenBank/DDBJ databases">
        <title>Genome of Acinetobacter radioresistens APH1, a phenol degrading strain.</title>
        <authorList>
            <person name="Liu Y."/>
        </authorList>
    </citation>
    <scope>NUCLEOTIDE SEQUENCE [LARGE SCALE GENOMIC DNA]</scope>
    <source>
        <strain evidence="1 2">APH1</strain>
    </source>
</reference>
<dbReference type="RefSeq" id="WP_139880553.1">
    <property type="nucleotide sequence ID" value="NZ_JBLTHO010000027.1"/>
</dbReference>
<gene>
    <name evidence="1" type="ORF">FHY67_04280</name>
</gene>
<comment type="caution">
    <text evidence="1">The sequence shown here is derived from an EMBL/GenBank/DDBJ whole genome shotgun (WGS) entry which is preliminary data.</text>
</comment>
<dbReference type="EMBL" id="VFBM01000002">
    <property type="protein sequence ID" value="TNX93661.1"/>
    <property type="molecule type" value="Genomic_DNA"/>
</dbReference>
<dbReference type="Proteomes" id="UP000314285">
    <property type="component" value="Unassembled WGS sequence"/>
</dbReference>
<proteinExistence type="predicted"/>
<dbReference type="AlphaFoldDB" id="A0A8H2K380"/>
<accession>A0A8H2K380</accession>
<evidence type="ECO:0000313" key="2">
    <source>
        <dbReference type="Proteomes" id="UP000314285"/>
    </source>
</evidence>
<name>A0A8H2K380_ACIRA</name>
<sequence length="100" mass="11698">MESAVIYEVGTFEKYEEGFHAFFRCLSKDRAVAVLNVAREIVTKVPEFVLNQTDEEYIKVVRLCEGLSKEFEQRTGKKFDITMYGGDLYTIEMREVQLDR</sequence>
<evidence type="ECO:0000313" key="1">
    <source>
        <dbReference type="EMBL" id="TNX93661.1"/>
    </source>
</evidence>
<protein>
    <submittedName>
        <fullName evidence="1">Uncharacterized protein</fullName>
    </submittedName>
</protein>